<dbReference type="InterPro" id="IPR035965">
    <property type="entry name" value="PAS-like_dom_sf"/>
</dbReference>
<evidence type="ECO:0000313" key="13">
    <source>
        <dbReference type="Proteomes" id="UP001528920"/>
    </source>
</evidence>
<dbReference type="PROSITE" id="PS50112">
    <property type="entry name" value="PAS"/>
    <property type="match status" value="2"/>
</dbReference>
<dbReference type="NCBIfam" id="TIGR00229">
    <property type="entry name" value="sensory_box"/>
    <property type="match status" value="3"/>
</dbReference>
<dbReference type="Gene3D" id="3.30.565.10">
    <property type="entry name" value="Histidine kinase-like ATPase, C-terminal domain"/>
    <property type="match status" value="1"/>
</dbReference>
<keyword evidence="7" id="KW-0175">Coiled coil</keyword>
<feature type="domain" description="PAS" evidence="10">
    <location>
        <begin position="50"/>
        <end position="94"/>
    </location>
</feature>
<dbReference type="Gene3D" id="3.40.50.2300">
    <property type="match status" value="1"/>
</dbReference>
<dbReference type="SUPFAM" id="SSF47384">
    <property type="entry name" value="Homodimeric domain of signal transducing histidine kinase"/>
    <property type="match status" value="1"/>
</dbReference>
<dbReference type="CDD" id="cd00082">
    <property type="entry name" value="HisKA"/>
    <property type="match status" value="1"/>
</dbReference>
<comment type="caution">
    <text evidence="12">The sequence shown here is derived from an EMBL/GenBank/DDBJ whole genome shotgun (WGS) entry which is preliminary data.</text>
</comment>
<gene>
    <name evidence="12" type="ORF">L3049_05610</name>
</gene>
<feature type="domain" description="PAC" evidence="11">
    <location>
        <begin position="382"/>
        <end position="434"/>
    </location>
</feature>
<dbReference type="EC" id="2.7.13.3" evidence="2"/>
<organism evidence="12 13">
    <name type="scientific">Paralabilibaculum antarcticum</name>
    <dbReference type="NCBI Taxonomy" id="2912572"/>
    <lineage>
        <taxon>Bacteria</taxon>
        <taxon>Pseudomonadati</taxon>
        <taxon>Bacteroidota</taxon>
        <taxon>Bacteroidia</taxon>
        <taxon>Marinilabiliales</taxon>
        <taxon>Marinifilaceae</taxon>
        <taxon>Paralabilibaculum</taxon>
    </lineage>
</organism>
<dbReference type="Pfam" id="PF00512">
    <property type="entry name" value="HisKA"/>
    <property type="match status" value="1"/>
</dbReference>
<dbReference type="InterPro" id="IPR003661">
    <property type="entry name" value="HisK_dim/P_dom"/>
</dbReference>
<keyword evidence="4" id="KW-0808">Transferase</keyword>
<dbReference type="Gene3D" id="1.10.287.130">
    <property type="match status" value="1"/>
</dbReference>
<dbReference type="Pfam" id="PF02518">
    <property type="entry name" value="HATPase_c"/>
    <property type="match status" value="1"/>
</dbReference>
<dbReference type="PROSITE" id="PS50110">
    <property type="entry name" value="RESPONSE_REGULATORY"/>
    <property type="match status" value="1"/>
</dbReference>
<dbReference type="InterPro" id="IPR005467">
    <property type="entry name" value="His_kinase_dom"/>
</dbReference>
<dbReference type="InterPro" id="IPR003594">
    <property type="entry name" value="HATPase_dom"/>
</dbReference>
<feature type="modified residue" description="4-aspartylphosphate" evidence="6">
    <location>
        <position position="1048"/>
    </location>
</feature>
<feature type="domain" description="PAS" evidence="10">
    <location>
        <begin position="325"/>
        <end position="379"/>
    </location>
</feature>
<dbReference type="InterPro" id="IPR029016">
    <property type="entry name" value="GAF-like_dom_sf"/>
</dbReference>
<dbReference type="InterPro" id="IPR000014">
    <property type="entry name" value="PAS"/>
</dbReference>
<dbReference type="PRINTS" id="PR00344">
    <property type="entry name" value="BCTRLSENSOR"/>
</dbReference>
<evidence type="ECO:0000256" key="3">
    <source>
        <dbReference type="ARBA" id="ARBA00022553"/>
    </source>
</evidence>
<protein>
    <recommendedName>
        <fullName evidence="2">histidine kinase</fullName>
        <ecNumber evidence="2">2.7.13.3</ecNumber>
    </recommendedName>
</protein>
<dbReference type="InterPro" id="IPR001789">
    <property type="entry name" value="Sig_transdc_resp-reg_receiver"/>
</dbReference>
<dbReference type="SUPFAM" id="SSF55781">
    <property type="entry name" value="GAF domain-like"/>
    <property type="match status" value="1"/>
</dbReference>
<dbReference type="InterPro" id="IPR001610">
    <property type="entry name" value="PAC"/>
</dbReference>
<keyword evidence="5" id="KW-0418">Kinase</keyword>
<dbReference type="SUPFAM" id="SSF55874">
    <property type="entry name" value="ATPase domain of HSP90 chaperone/DNA topoisomerase II/histidine kinase"/>
    <property type="match status" value="1"/>
</dbReference>
<dbReference type="InterPro" id="IPR013655">
    <property type="entry name" value="PAS_fold_3"/>
</dbReference>
<name>A0ABT5VT52_9BACT</name>
<dbReference type="SMART" id="SM00388">
    <property type="entry name" value="HisKA"/>
    <property type="match status" value="1"/>
</dbReference>
<dbReference type="InterPro" id="IPR000700">
    <property type="entry name" value="PAS-assoc_C"/>
</dbReference>
<sequence>MPKENHKNSSKDSKNNLEEYQERIVTLEKQVKKIQEEKENYAKELELSKSVGKYELLFKSTGLGVIHRNRQGKIIYANPAATTILGVTNEKLLNIERFEPPVKNIYQDGKEMTASMHPAKKVFKTGKEIANTIIGVYNSRKKDYVWINLTAIPLIDHSGDVDIVYTVFEDISERLEKDELLINSIARSKALLTTIPDRILRVDKDGVILDFHGENQELFFKEKIIIGKKIEHVFETGFYQLFLEKQKQFKYVGELILFEYQITSQKNKKYFFEVRVSNNELGEVTSIIRDVTNSKKSEKKINEAKRQLSTLMGNLEGMVYRCLADERWTMLFISDGVYDLSGYRVDEIIENARISFSDIIFPDDRKLVVDAVNKASETDERFSVEYRIVAKNGTIKWVIEQGITIKDSSNKTLFIEGYISDITERKLAQQQIESREARYRLLFNSLNEAVFVHPWKESAFQTFIEVNDIAIQRYGYTREEFLNLSPPNLSGKGEWDIVELDRIRESLKNFGRVRFETEHITKTGKVFPVVINANVIEINGKYFIQSIVRDVSEQKIAAEKLDHKSQIEKLISNISAEFVSSRGSEFDKVISLALQNISKMIHADRTYIFLIDEMRSKVVNSHEWCAKNVPSLLKGQKEIPKEQLNWWIDKFQKHEQIYIASLADLPAEAFRSADFGIQIEEKSGLYLPLFYREHLLGFIGFDVLEGSPNLNKSDFYLLYTLADMLAGVFYRRNFEEQLILAKEKAEESDRLKSTFLATMSHELRTPLNAIIGFSGLGEASTKKESYERWNKIINSSGKHLLNIIESIFDVSLLQAKEAKLEEEEFSLSDFYLTLQQYVKAEIKKHGKSNLTTQMFSFANSEVFITADKTKLMQLITNLLNNAIKYTNKGEIEYGYRVIDNDVLFSVSDSGIGIKDEDVDIIFDVFRQVEDPLVCSQSGVGLGLAICKEISELMNGELCLESKEGEGTTFYFKLSDVVVGEQEQSQKIEVLPPKLAGETILVVEDIEYNYLLINEMLSPTAARVIWAKNGQESIHLVNSESSISLILMDIKMPLMDGYEASRKILNAKPNIPIIAQTAYALKSYKKLIKEAGFKDYIPKPINEDLLYQLLSLYLPQNTA</sequence>
<dbReference type="PROSITE" id="PS50109">
    <property type="entry name" value="HIS_KIN"/>
    <property type="match status" value="1"/>
</dbReference>
<dbReference type="PANTHER" id="PTHR43047:SF72">
    <property type="entry name" value="OSMOSENSING HISTIDINE PROTEIN KINASE SLN1"/>
    <property type="match status" value="1"/>
</dbReference>
<comment type="catalytic activity">
    <reaction evidence="1">
        <text>ATP + protein L-histidine = ADP + protein N-phospho-L-histidine.</text>
        <dbReference type="EC" id="2.7.13.3"/>
    </reaction>
</comment>
<evidence type="ECO:0000259" key="8">
    <source>
        <dbReference type="PROSITE" id="PS50109"/>
    </source>
</evidence>
<evidence type="ECO:0000256" key="4">
    <source>
        <dbReference type="ARBA" id="ARBA00022679"/>
    </source>
</evidence>
<evidence type="ECO:0000256" key="2">
    <source>
        <dbReference type="ARBA" id="ARBA00012438"/>
    </source>
</evidence>
<feature type="domain" description="PAC" evidence="11">
    <location>
        <begin position="130"/>
        <end position="183"/>
    </location>
</feature>
<dbReference type="CDD" id="cd17546">
    <property type="entry name" value="REC_hyHK_CKI1_RcsC-like"/>
    <property type="match status" value="1"/>
</dbReference>
<dbReference type="CDD" id="cd00130">
    <property type="entry name" value="PAS"/>
    <property type="match status" value="3"/>
</dbReference>
<dbReference type="Pfam" id="PF00072">
    <property type="entry name" value="Response_reg"/>
    <property type="match status" value="1"/>
</dbReference>
<dbReference type="Proteomes" id="UP001528920">
    <property type="component" value="Unassembled WGS sequence"/>
</dbReference>
<dbReference type="RefSeq" id="WP_275108819.1">
    <property type="nucleotide sequence ID" value="NZ_JAKJSC010000001.1"/>
</dbReference>
<dbReference type="InterPro" id="IPR036890">
    <property type="entry name" value="HATPase_C_sf"/>
</dbReference>
<dbReference type="SMART" id="SM00448">
    <property type="entry name" value="REC"/>
    <property type="match status" value="1"/>
</dbReference>
<dbReference type="PANTHER" id="PTHR43047">
    <property type="entry name" value="TWO-COMPONENT HISTIDINE PROTEIN KINASE"/>
    <property type="match status" value="1"/>
</dbReference>
<feature type="domain" description="Response regulatory" evidence="9">
    <location>
        <begin position="998"/>
        <end position="1113"/>
    </location>
</feature>
<dbReference type="EMBL" id="JAKJSC010000001">
    <property type="protein sequence ID" value="MDE5417479.1"/>
    <property type="molecule type" value="Genomic_DNA"/>
</dbReference>
<evidence type="ECO:0000259" key="9">
    <source>
        <dbReference type="PROSITE" id="PS50110"/>
    </source>
</evidence>
<dbReference type="Pfam" id="PF13426">
    <property type="entry name" value="PAS_9"/>
    <property type="match status" value="2"/>
</dbReference>
<dbReference type="SUPFAM" id="SSF55785">
    <property type="entry name" value="PYP-like sensor domain (PAS domain)"/>
    <property type="match status" value="4"/>
</dbReference>
<feature type="domain" description="Histidine kinase" evidence="8">
    <location>
        <begin position="758"/>
        <end position="977"/>
    </location>
</feature>
<dbReference type="SMART" id="SM00086">
    <property type="entry name" value="PAC"/>
    <property type="match status" value="3"/>
</dbReference>
<keyword evidence="13" id="KW-1185">Reference proteome</keyword>
<evidence type="ECO:0000256" key="5">
    <source>
        <dbReference type="ARBA" id="ARBA00022777"/>
    </source>
</evidence>
<dbReference type="SMART" id="SM00387">
    <property type="entry name" value="HATPase_c"/>
    <property type="match status" value="1"/>
</dbReference>
<accession>A0ABT5VT52</accession>
<dbReference type="SMART" id="SM00091">
    <property type="entry name" value="PAS"/>
    <property type="match status" value="4"/>
</dbReference>
<dbReference type="SUPFAM" id="SSF52172">
    <property type="entry name" value="CheY-like"/>
    <property type="match status" value="1"/>
</dbReference>
<feature type="coiled-coil region" evidence="7">
    <location>
        <begin position="3"/>
        <end position="51"/>
    </location>
</feature>
<dbReference type="InterPro" id="IPR036097">
    <property type="entry name" value="HisK_dim/P_sf"/>
</dbReference>
<evidence type="ECO:0000256" key="7">
    <source>
        <dbReference type="SAM" id="Coils"/>
    </source>
</evidence>
<dbReference type="Pfam" id="PF08447">
    <property type="entry name" value="PAS_3"/>
    <property type="match status" value="1"/>
</dbReference>
<evidence type="ECO:0000259" key="10">
    <source>
        <dbReference type="PROSITE" id="PS50112"/>
    </source>
</evidence>
<dbReference type="InterPro" id="IPR004358">
    <property type="entry name" value="Sig_transdc_His_kin-like_C"/>
</dbReference>
<dbReference type="Gene3D" id="3.30.450.40">
    <property type="match status" value="1"/>
</dbReference>
<dbReference type="Gene3D" id="3.30.450.20">
    <property type="entry name" value="PAS domain"/>
    <property type="match status" value="4"/>
</dbReference>
<dbReference type="PROSITE" id="PS50113">
    <property type="entry name" value="PAC"/>
    <property type="match status" value="2"/>
</dbReference>
<dbReference type="InterPro" id="IPR011006">
    <property type="entry name" value="CheY-like_superfamily"/>
</dbReference>
<reference evidence="12 13" key="1">
    <citation type="submission" date="2022-01" db="EMBL/GenBank/DDBJ databases">
        <title>Labilibaculum sp. nov, a marine bacterium isolated from Antarctica.</title>
        <authorList>
            <person name="Dai W."/>
        </authorList>
    </citation>
    <scope>NUCLEOTIDE SEQUENCE [LARGE SCALE GENOMIC DNA]</scope>
    <source>
        <strain evidence="12 13">DW002</strain>
    </source>
</reference>
<evidence type="ECO:0000256" key="6">
    <source>
        <dbReference type="PROSITE-ProRule" id="PRU00169"/>
    </source>
</evidence>
<keyword evidence="3 6" id="KW-0597">Phosphoprotein</keyword>
<evidence type="ECO:0000313" key="12">
    <source>
        <dbReference type="EMBL" id="MDE5417479.1"/>
    </source>
</evidence>
<proteinExistence type="predicted"/>
<evidence type="ECO:0000256" key="1">
    <source>
        <dbReference type="ARBA" id="ARBA00000085"/>
    </source>
</evidence>
<evidence type="ECO:0000259" key="11">
    <source>
        <dbReference type="PROSITE" id="PS50113"/>
    </source>
</evidence>